<dbReference type="Pfam" id="PF00183">
    <property type="entry name" value="HSP90"/>
    <property type="match status" value="1"/>
</dbReference>
<evidence type="ECO:0000313" key="3">
    <source>
        <dbReference type="EMBL" id="NMU84581.1"/>
    </source>
</evidence>
<dbReference type="GO" id="GO:0005524">
    <property type="term" value="F:ATP binding"/>
    <property type="evidence" value="ECO:0007669"/>
    <property type="project" value="InterPro"/>
</dbReference>
<name>A0A7Y0SJH5_VIBPH</name>
<accession>A0A7Y0SJH5</accession>
<comment type="caution">
    <text evidence="3">The sequence shown here is derived from an EMBL/GenBank/DDBJ whole genome shotgun (WGS) entry which is preliminary data.</text>
</comment>
<dbReference type="Proteomes" id="UP000518904">
    <property type="component" value="Unassembled WGS sequence"/>
</dbReference>
<dbReference type="GO" id="GO:0051082">
    <property type="term" value="F:unfolded protein binding"/>
    <property type="evidence" value="ECO:0007669"/>
    <property type="project" value="InterPro"/>
</dbReference>
<protein>
    <submittedName>
        <fullName evidence="3">Molecular chaperone HtpG</fullName>
    </submittedName>
</protein>
<dbReference type="EMBL" id="JABCLB010001899">
    <property type="protein sequence ID" value="NMU84581.1"/>
    <property type="molecule type" value="Genomic_DNA"/>
</dbReference>
<dbReference type="SUPFAM" id="SSF54211">
    <property type="entry name" value="Ribosomal protein S5 domain 2-like"/>
    <property type="match status" value="1"/>
</dbReference>
<dbReference type="AlphaFoldDB" id="A0A7Y0SJH5"/>
<dbReference type="GO" id="GO:0016887">
    <property type="term" value="F:ATP hydrolysis activity"/>
    <property type="evidence" value="ECO:0007669"/>
    <property type="project" value="InterPro"/>
</dbReference>
<feature type="non-terminal residue" evidence="3">
    <location>
        <position position="78"/>
    </location>
</feature>
<evidence type="ECO:0000256" key="2">
    <source>
        <dbReference type="ARBA" id="ARBA00023186"/>
    </source>
</evidence>
<dbReference type="GO" id="GO:0140662">
    <property type="term" value="F:ATP-dependent protein folding chaperone"/>
    <property type="evidence" value="ECO:0007669"/>
    <property type="project" value="InterPro"/>
</dbReference>
<reference evidence="3 4" key="1">
    <citation type="submission" date="2020-04" db="EMBL/GenBank/DDBJ databases">
        <title>Whole-genome sequencing of Vibrio spp. from China reveals different genetic environments of blaCTX-M-14 among diverse lineages.</title>
        <authorList>
            <person name="Zheng Z."/>
            <person name="Ye L."/>
            <person name="Chen S."/>
        </authorList>
    </citation>
    <scope>NUCLEOTIDE SEQUENCE [LARGE SCALE GENOMIC DNA]</scope>
    <source>
        <strain evidence="3 4">Vb0551</strain>
    </source>
</reference>
<evidence type="ECO:0000256" key="1">
    <source>
        <dbReference type="ARBA" id="ARBA00008239"/>
    </source>
</evidence>
<proteinExistence type="inferred from homology"/>
<gene>
    <name evidence="3" type="ORF">HKB16_17060</name>
</gene>
<comment type="similarity">
    <text evidence="1">Belongs to the heat shock protein 90 family.</text>
</comment>
<evidence type="ECO:0000313" key="4">
    <source>
        <dbReference type="Proteomes" id="UP000518904"/>
    </source>
</evidence>
<keyword evidence="2" id="KW-0143">Chaperone</keyword>
<dbReference type="PANTHER" id="PTHR11528">
    <property type="entry name" value="HEAT SHOCK PROTEIN 90 FAMILY MEMBER"/>
    <property type="match status" value="1"/>
</dbReference>
<dbReference type="Gene3D" id="3.30.230.80">
    <property type="match status" value="1"/>
</dbReference>
<dbReference type="InterPro" id="IPR001404">
    <property type="entry name" value="Hsp90_fam"/>
</dbReference>
<feature type="non-terminal residue" evidence="3">
    <location>
        <position position="1"/>
    </location>
</feature>
<organism evidence="3 4">
    <name type="scientific">Vibrio parahaemolyticus</name>
    <dbReference type="NCBI Taxonomy" id="670"/>
    <lineage>
        <taxon>Bacteria</taxon>
        <taxon>Pseudomonadati</taxon>
        <taxon>Pseudomonadota</taxon>
        <taxon>Gammaproteobacteria</taxon>
        <taxon>Vibrionales</taxon>
        <taxon>Vibrionaceae</taxon>
        <taxon>Vibrio</taxon>
    </lineage>
</organism>
<dbReference type="InterPro" id="IPR020568">
    <property type="entry name" value="Ribosomal_Su5_D2-typ_SF"/>
</dbReference>
<sequence>FVRGLIDSNDLPLNVSREILQDNKVTRSLRNACTKRVLTMLERMAKNDEEIYHSFWKEFGLVMKEGPAEDFANKEKVA</sequence>